<dbReference type="SMART" id="SM00430">
    <property type="entry name" value="HOLI"/>
    <property type="match status" value="1"/>
</dbReference>
<reference evidence="11 12" key="1">
    <citation type="journal article" date="2015" name="Genome Biol.">
        <title>Comparative genomics of Steinernema reveals deeply conserved gene regulatory networks.</title>
        <authorList>
            <person name="Dillman A.R."/>
            <person name="Macchietto M."/>
            <person name="Porter C.F."/>
            <person name="Rogers A."/>
            <person name="Williams B."/>
            <person name="Antoshechkin I."/>
            <person name="Lee M.M."/>
            <person name="Goodwin Z."/>
            <person name="Lu X."/>
            <person name="Lewis E.E."/>
            <person name="Goodrich-Blair H."/>
            <person name="Stock S.P."/>
            <person name="Adams B.J."/>
            <person name="Sternberg P.W."/>
            <person name="Mortazavi A."/>
        </authorList>
    </citation>
    <scope>NUCLEOTIDE SEQUENCE [LARGE SCALE GENOMIC DNA]</scope>
    <source>
        <strain evidence="11 12">ALL</strain>
    </source>
</reference>
<dbReference type="STRING" id="34508.A0A4V6A6S2"/>
<evidence type="ECO:0008006" key="13">
    <source>
        <dbReference type="Google" id="ProtNLM"/>
    </source>
</evidence>
<evidence type="ECO:0000259" key="9">
    <source>
        <dbReference type="PROSITE" id="PS51030"/>
    </source>
</evidence>
<dbReference type="OrthoDB" id="5830034at2759"/>
<dbReference type="Gene3D" id="1.10.565.10">
    <property type="entry name" value="Retinoid X Receptor"/>
    <property type="match status" value="1"/>
</dbReference>
<feature type="domain" description="NR LBD" evidence="10">
    <location>
        <begin position="93"/>
        <end position="315"/>
    </location>
</feature>
<dbReference type="GO" id="GO:0006357">
    <property type="term" value="P:regulation of transcription by RNA polymerase II"/>
    <property type="evidence" value="ECO:0007669"/>
    <property type="project" value="TreeGrafter"/>
</dbReference>
<feature type="domain" description="Nuclear receptor" evidence="9">
    <location>
        <begin position="1"/>
        <end position="44"/>
    </location>
</feature>
<keyword evidence="12" id="KW-1185">Reference proteome</keyword>
<dbReference type="GO" id="GO:0005634">
    <property type="term" value="C:nucleus"/>
    <property type="evidence" value="ECO:0007669"/>
    <property type="project" value="TreeGrafter"/>
</dbReference>
<evidence type="ECO:0000256" key="7">
    <source>
        <dbReference type="ARBA" id="ARBA00023170"/>
    </source>
</evidence>
<evidence type="ECO:0000256" key="2">
    <source>
        <dbReference type="ARBA" id="ARBA00022771"/>
    </source>
</evidence>
<dbReference type="PROSITE" id="PS51843">
    <property type="entry name" value="NR_LBD"/>
    <property type="match status" value="1"/>
</dbReference>
<dbReference type="PROSITE" id="PS51030">
    <property type="entry name" value="NUCLEAR_REC_DBD_2"/>
    <property type="match status" value="1"/>
</dbReference>
<comment type="caution">
    <text evidence="11">The sequence shown here is derived from an EMBL/GenBank/DDBJ whole genome shotgun (WGS) entry which is preliminary data.</text>
</comment>
<sequence>MKKSYRCHKGDEKCDVNKSVRCMCRFCRFKKCIRMGMKITSVQHQRDAIGRRGGSSDRSIDDRVYETDRVEIPEKYKSLFSSDSGLSSASPTDHESMMPTLYRVRRCYHQFLEVRARAHPVFGLPRPGHFSTTIEAWVAEVPHLTAFVERAFDEYKELSDSQKWLLVRTFFVTFIVSEGSYRSVLLYDQNDHWLLPTNEYIDMDNPAHYFYDHTSKYSLTQVGDMMRPSMHLLIRNLLIPFREIGITDLEFAGLLSVLLWSRGYEGQNENCDRMASQIRDKITIELSYYYKEVLKIPCYVVRLSRLLMLVPQCRE</sequence>
<dbReference type="Pfam" id="PF00105">
    <property type="entry name" value="zf-C4"/>
    <property type="match status" value="1"/>
</dbReference>
<dbReference type="InterPro" id="IPR013088">
    <property type="entry name" value="Znf_NHR/GATA"/>
</dbReference>
<gene>
    <name evidence="11" type="ORF">L596_010132</name>
</gene>
<keyword evidence="2" id="KW-0863">Zinc-finger</keyword>
<dbReference type="PANTHER" id="PTHR46011">
    <property type="entry name" value="NUCLEAR HORMONE RECEPTOR FAMILY MEMBER NHR-86-RELATED"/>
    <property type="match status" value="1"/>
</dbReference>
<dbReference type="AlphaFoldDB" id="A0A4V6A6S2"/>
<organism evidence="11 12">
    <name type="scientific">Steinernema carpocapsae</name>
    <name type="common">Entomopathogenic nematode</name>
    <dbReference type="NCBI Taxonomy" id="34508"/>
    <lineage>
        <taxon>Eukaryota</taxon>
        <taxon>Metazoa</taxon>
        <taxon>Ecdysozoa</taxon>
        <taxon>Nematoda</taxon>
        <taxon>Chromadorea</taxon>
        <taxon>Rhabditida</taxon>
        <taxon>Tylenchina</taxon>
        <taxon>Panagrolaimomorpha</taxon>
        <taxon>Strongyloidoidea</taxon>
        <taxon>Steinernematidae</taxon>
        <taxon>Steinernema</taxon>
    </lineage>
</organism>
<dbReference type="Proteomes" id="UP000298663">
    <property type="component" value="Unassembled WGS sequence"/>
</dbReference>
<name>A0A4V6A6S2_STECR</name>
<keyword evidence="4" id="KW-0805">Transcription regulation</keyword>
<dbReference type="InterPro" id="IPR035500">
    <property type="entry name" value="NHR-like_dom_sf"/>
</dbReference>
<dbReference type="EMBL" id="AZBU02000002">
    <property type="protein sequence ID" value="TKR96055.1"/>
    <property type="molecule type" value="Genomic_DNA"/>
</dbReference>
<dbReference type="GO" id="GO:0003700">
    <property type="term" value="F:DNA-binding transcription factor activity"/>
    <property type="evidence" value="ECO:0007669"/>
    <property type="project" value="InterPro"/>
</dbReference>
<evidence type="ECO:0000256" key="1">
    <source>
        <dbReference type="ARBA" id="ARBA00022723"/>
    </source>
</evidence>
<evidence type="ECO:0000256" key="5">
    <source>
        <dbReference type="ARBA" id="ARBA00023125"/>
    </source>
</evidence>
<evidence type="ECO:0000256" key="6">
    <source>
        <dbReference type="ARBA" id="ARBA00023163"/>
    </source>
</evidence>
<dbReference type="SUPFAM" id="SSF57716">
    <property type="entry name" value="Glucocorticoid receptor-like (DNA-binding domain)"/>
    <property type="match status" value="1"/>
</dbReference>
<dbReference type="InterPro" id="IPR001628">
    <property type="entry name" value="Znf_hrmn_rcpt"/>
</dbReference>
<reference evidence="11 12" key="2">
    <citation type="journal article" date="2019" name="G3 (Bethesda)">
        <title>Hybrid Assembly of the Genome of the Entomopathogenic Nematode Steinernema carpocapsae Identifies the X-Chromosome.</title>
        <authorList>
            <person name="Serra L."/>
            <person name="Macchietto M."/>
            <person name="Macias-Munoz A."/>
            <person name="McGill C.J."/>
            <person name="Rodriguez I.M."/>
            <person name="Rodriguez B."/>
            <person name="Murad R."/>
            <person name="Mortazavi A."/>
        </authorList>
    </citation>
    <scope>NUCLEOTIDE SEQUENCE [LARGE SCALE GENOMIC DNA]</scope>
    <source>
        <strain evidence="11 12">ALL</strain>
    </source>
</reference>
<keyword evidence="6" id="KW-0804">Transcription</keyword>
<accession>A0A4V6A6S2</accession>
<keyword evidence="5" id="KW-0238">DNA-binding</keyword>
<evidence type="ECO:0000259" key="10">
    <source>
        <dbReference type="PROSITE" id="PS51843"/>
    </source>
</evidence>
<dbReference type="GO" id="GO:0043565">
    <property type="term" value="F:sequence-specific DNA binding"/>
    <property type="evidence" value="ECO:0007669"/>
    <property type="project" value="InterPro"/>
</dbReference>
<dbReference type="Pfam" id="PF00104">
    <property type="entry name" value="Hormone_recep"/>
    <property type="match status" value="1"/>
</dbReference>
<evidence type="ECO:0000313" key="11">
    <source>
        <dbReference type="EMBL" id="TKR96055.1"/>
    </source>
</evidence>
<keyword evidence="7" id="KW-0675">Receptor</keyword>
<dbReference type="Gene3D" id="3.30.50.10">
    <property type="entry name" value="Erythroid Transcription Factor GATA-1, subunit A"/>
    <property type="match status" value="1"/>
</dbReference>
<evidence type="ECO:0000256" key="8">
    <source>
        <dbReference type="ARBA" id="ARBA00023242"/>
    </source>
</evidence>
<evidence type="ECO:0000313" key="12">
    <source>
        <dbReference type="Proteomes" id="UP000298663"/>
    </source>
</evidence>
<evidence type="ECO:0000256" key="3">
    <source>
        <dbReference type="ARBA" id="ARBA00022833"/>
    </source>
</evidence>
<dbReference type="SUPFAM" id="SSF48508">
    <property type="entry name" value="Nuclear receptor ligand-binding domain"/>
    <property type="match status" value="1"/>
</dbReference>
<protein>
    <recommendedName>
        <fullName evidence="13">Nuclear receptor domain-containing protein</fullName>
    </recommendedName>
</protein>
<keyword evidence="1" id="KW-0479">Metal-binding</keyword>
<evidence type="ECO:0000256" key="4">
    <source>
        <dbReference type="ARBA" id="ARBA00023015"/>
    </source>
</evidence>
<dbReference type="GO" id="GO:0008270">
    <property type="term" value="F:zinc ion binding"/>
    <property type="evidence" value="ECO:0007669"/>
    <property type="project" value="UniProtKB-KW"/>
</dbReference>
<keyword evidence="8" id="KW-0539">Nucleus</keyword>
<dbReference type="InterPro" id="IPR000536">
    <property type="entry name" value="Nucl_hrmn_rcpt_lig-bd"/>
</dbReference>
<keyword evidence="3" id="KW-0862">Zinc</keyword>
<dbReference type="PANTHER" id="PTHR46011:SF4">
    <property type="entry name" value="NUCLEAR HORMONE RECEPTOR FAMILY MEMBER NHR-43"/>
    <property type="match status" value="1"/>
</dbReference>
<proteinExistence type="predicted"/>
<dbReference type="SMART" id="SM00399">
    <property type="entry name" value="ZnF_C4"/>
    <property type="match status" value="1"/>
</dbReference>